<dbReference type="Pfam" id="PF22468">
    <property type="entry name" value="ACT_9"/>
    <property type="match status" value="2"/>
</dbReference>
<dbReference type="SUPFAM" id="SSF53633">
    <property type="entry name" value="Carbamate kinase-like"/>
    <property type="match status" value="1"/>
</dbReference>
<feature type="domain" description="ACT" evidence="8">
    <location>
        <begin position="401"/>
        <end position="478"/>
    </location>
</feature>
<dbReference type="CDD" id="cd04921">
    <property type="entry name" value="ACT_AKi-HSDH-ThrA-like_1"/>
    <property type="match status" value="1"/>
</dbReference>
<dbReference type="PANTHER" id="PTHR21499:SF59">
    <property type="entry name" value="ASPARTOKINASE"/>
    <property type="match status" value="1"/>
</dbReference>
<dbReference type="InterPro" id="IPR054352">
    <property type="entry name" value="ACT_Aspartokinase"/>
</dbReference>
<dbReference type="NCBIfam" id="TIGR00657">
    <property type="entry name" value="asp_kinases"/>
    <property type="match status" value="1"/>
</dbReference>
<protein>
    <recommendedName>
        <fullName evidence="6">Aspartokinase</fullName>
        <ecNumber evidence="6">2.7.2.4</ecNumber>
    </recommendedName>
</protein>
<evidence type="ECO:0000256" key="3">
    <source>
        <dbReference type="ARBA" id="ARBA00022741"/>
    </source>
</evidence>
<dbReference type="GO" id="GO:0009089">
    <property type="term" value="P:lysine biosynthetic process via diaminopimelate"/>
    <property type="evidence" value="ECO:0007669"/>
    <property type="project" value="UniProtKB-UniPathway"/>
</dbReference>
<sequence>MDKPAFFRLRKSISPAPTRRAVFTRFFVKKSFSTDARGVPLATTEHVRTRKLHVGRLRNADSIFEPLSFSRNIASLTDMRLIMKFGGASIADGEKIKWVAELINRYREHELIIVTSALKDVTDHLLERADAAADSGSVESVHKVTEYLRDLHNNAANIAINDPVILDQVLNELDGRIHKLKQALTGICYLGELTSRSRDYISSYGELLAAPIVSGALRSVGMSSVHLTGGEAGIVTNSKYGGAKPLDNTRERICQRLTPLIGKCVPVVAGFIAEDELGITTTLGRGGSDFSASLIGSAVHADEIWFWKEVSGIMTADPKIVPDARTIPQISYIEVMELSYFGAKVLHPHAIEPAIKNNIPVRVLNTFEPDFTGTLVVKSQEQSDGVVKAVTVIEDIALINISGAGMVGTIGVAARVFRALADAGVNITMISQGSSEANISIVVEASHLAGAIDAIKTEFKNGMIRELTADADVSAITVVGAGMAGIPGVAARVFTAMGNKKINVITISQGSSEHNISFVVRSKDARSAVCALHNEFSPGNQR</sequence>
<dbReference type="CDD" id="cd04892">
    <property type="entry name" value="ACT_AK-like_2"/>
    <property type="match status" value="1"/>
</dbReference>
<evidence type="ECO:0000256" key="2">
    <source>
        <dbReference type="ARBA" id="ARBA00022679"/>
    </source>
</evidence>
<dbReference type="GO" id="GO:0009090">
    <property type="term" value="P:homoserine biosynthetic process"/>
    <property type="evidence" value="ECO:0007669"/>
    <property type="project" value="TreeGrafter"/>
</dbReference>
<dbReference type="InterPro" id="IPR002912">
    <property type="entry name" value="ACT_dom"/>
</dbReference>
<dbReference type="UniPathway" id="UPA00051">
    <property type="reaction ID" value="UER00462"/>
</dbReference>
<dbReference type="NCBIfam" id="NF004938">
    <property type="entry name" value="PRK06291.1"/>
    <property type="match status" value="1"/>
</dbReference>
<keyword evidence="3" id="KW-0547">Nucleotide-binding</keyword>
<dbReference type="SUPFAM" id="SSF55021">
    <property type="entry name" value="ACT-like"/>
    <property type="match status" value="2"/>
</dbReference>
<keyword evidence="5" id="KW-0067">ATP-binding</keyword>
<gene>
    <name evidence="9" type="ORF">AMAKCJMG_00004</name>
</gene>
<dbReference type="AlphaFoldDB" id="A0A7G9YKY6"/>
<dbReference type="UniPathway" id="UPA00034">
    <property type="reaction ID" value="UER00015"/>
</dbReference>
<dbReference type="GO" id="GO:0009088">
    <property type="term" value="P:threonine biosynthetic process"/>
    <property type="evidence" value="ECO:0007669"/>
    <property type="project" value="UniProtKB-UniPathway"/>
</dbReference>
<evidence type="ECO:0000256" key="6">
    <source>
        <dbReference type="RuleBase" id="RU003448"/>
    </source>
</evidence>
<evidence type="ECO:0000256" key="5">
    <source>
        <dbReference type="ARBA" id="ARBA00022840"/>
    </source>
</evidence>
<keyword evidence="7" id="KW-0028">Amino-acid biosynthesis</keyword>
<comment type="pathway">
    <text evidence="7">Amino-acid biosynthesis; L-methionine biosynthesis via de novo pathway; L-homoserine from L-aspartate: step 1/3.</text>
</comment>
<dbReference type="GO" id="GO:0005829">
    <property type="term" value="C:cytosol"/>
    <property type="evidence" value="ECO:0007669"/>
    <property type="project" value="TreeGrafter"/>
</dbReference>
<evidence type="ECO:0000313" key="9">
    <source>
        <dbReference type="EMBL" id="QNO48670.1"/>
    </source>
</evidence>
<dbReference type="InterPro" id="IPR001048">
    <property type="entry name" value="Asp/Glu/Uridylate_kinase"/>
</dbReference>
<name>A0A7G9YKY6_9EURY</name>
<dbReference type="EMBL" id="MT631358">
    <property type="protein sequence ID" value="QNO48670.1"/>
    <property type="molecule type" value="Genomic_DNA"/>
</dbReference>
<dbReference type="PROSITE" id="PS51671">
    <property type="entry name" value="ACT"/>
    <property type="match status" value="1"/>
</dbReference>
<keyword evidence="2 6" id="KW-0808">Transferase</keyword>
<evidence type="ECO:0000259" key="8">
    <source>
        <dbReference type="PROSITE" id="PS51671"/>
    </source>
</evidence>
<comment type="pathway">
    <text evidence="7">Amino-acid biosynthesis; L-threonine biosynthesis; L-threonine from L-aspartate: step 1/5.</text>
</comment>
<keyword evidence="4 6" id="KW-0418">Kinase</keyword>
<proteinExistence type="inferred from homology"/>
<evidence type="ECO:0000256" key="1">
    <source>
        <dbReference type="ARBA" id="ARBA00010122"/>
    </source>
</evidence>
<dbReference type="GO" id="GO:0005524">
    <property type="term" value="F:ATP binding"/>
    <property type="evidence" value="ECO:0007669"/>
    <property type="project" value="UniProtKB-KW"/>
</dbReference>
<comment type="similarity">
    <text evidence="1 6">Belongs to the aspartokinase family.</text>
</comment>
<comment type="catalytic activity">
    <reaction evidence="6">
        <text>L-aspartate + ATP = 4-phospho-L-aspartate + ADP</text>
        <dbReference type="Rhea" id="RHEA:23776"/>
        <dbReference type="ChEBI" id="CHEBI:29991"/>
        <dbReference type="ChEBI" id="CHEBI:30616"/>
        <dbReference type="ChEBI" id="CHEBI:57535"/>
        <dbReference type="ChEBI" id="CHEBI:456216"/>
        <dbReference type="EC" id="2.7.2.4"/>
    </reaction>
</comment>
<dbReference type="InterPro" id="IPR045865">
    <property type="entry name" value="ACT-like_dom_sf"/>
</dbReference>
<evidence type="ECO:0000256" key="7">
    <source>
        <dbReference type="RuleBase" id="RU004249"/>
    </source>
</evidence>
<organism evidence="9">
    <name type="scientific">Candidatus Methanogaster sp. ANME-2c ERB4</name>
    <dbReference type="NCBI Taxonomy" id="2759911"/>
    <lineage>
        <taxon>Archaea</taxon>
        <taxon>Methanobacteriati</taxon>
        <taxon>Methanobacteriota</taxon>
        <taxon>Stenosarchaea group</taxon>
        <taxon>Methanomicrobia</taxon>
        <taxon>Methanosarcinales</taxon>
        <taxon>ANME-2 cluster</taxon>
        <taxon>Candidatus Methanogasteraceae</taxon>
        <taxon>Candidatus Methanogaster</taxon>
    </lineage>
</organism>
<dbReference type="GO" id="GO:0004072">
    <property type="term" value="F:aspartate kinase activity"/>
    <property type="evidence" value="ECO:0007669"/>
    <property type="project" value="UniProtKB-EC"/>
</dbReference>
<dbReference type="Gene3D" id="3.30.70.260">
    <property type="match status" value="1"/>
</dbReference>
<comment type="pathway">
    <text evidence="7">Amino-acid biosynthesis; L-lysine biosynthesis via DAP pathway; (S)-tetrahydrodipicolinate from L-aspartate: step 1/4.</text>
</comment>
<evidence type="ECO:0000256" key="4">
    <source>
        <dbReference type="ARBA" id="ARBA00022777"/>
    </source>
</evidence>
<accession>A0A7G9YKY6</accession>
<dbReference type="Gene3D" id="3.30.2130.10">
    <property type="entry name" value="VC0802-like"/>
    <property type="match status" value="1"/>
</dbReference>
<dbReference type="InterPro" id="IPR036393">
    <property type="entry name" value="AceGlu_kinase-like_sf"/>
</dbReference>
<dbReference type="Gene3D" id="3.40.1160.10">
    <property type="entry name" value="Acetylglutamate kinase-like"/>
    <property type="match status" value="1"/>
</dbReference>
<dbReference type="EC" id="2.7.2.4" evidence="6"/>
<dbReference type="UniPathway" id="UPA00050">
    <property type="reaction ID" value="UER00461"/>
</dbReference>
<dbReference type="InterPro" id="IPR001341">
    <property type="entry name" value="Asp_kinase"/>
</dbReference>
<dbReference type="PANTHER" id="PTHR21499">
    <property type="entry name" value="ASPARTATE KINASE"/>
    <property type="match status" value="1"/>
</dbReference>
<dbReference type="Pfam" id="PF00696">
    <property type="entry name" value="AA_kinase"/>
    <property type="match status" value="1"/>
</dbReference>
<reference evidence="9" key="1">
    <citation type="submission" date="2020-06" db="EMBL/GenBank/DDBJ databases">
        <title>Unique genomic features of the anaerobic methanotrophic archaea.</title>
        <authorList>
            <person name="Chadwick G.L."/>
            <person name="Skennerton C.T."/>
            <person name="Laso-Perez R."/>
            <person name="Leu A.O."/>
            <person name="Speth D.R."/>
            <person name="Yu H."/>
            <person name="Morgan-Lang C."/>
            <person name="Hatzenpichler R."/>
            <person name="Goudeau D."/>
            <person name="Malmstrom R."/>
            <person name="Brazelton W.J."/>
            <person name="Woyke T."/>
            <person name="Hallam S.J."/>
            <person name="Tyson G.W."/>
            <person name="Wegener G."/>
            <person name="Boetius A."/>
            <person name="Orphan V."/>
        </authorList>
    </citation>
    <scope>NUCLEOTIDE SEQUENCE</scope>
</reference>